<dbReference type="PANTHER" id="PTHR31111:SF94">
    <property type="entry name" value="E3 UBIQUITIN-PROTEIN LIGASE SGIP1"/>
    <property type="match status" value="1"/>
</dbReference>
<evidence type="ECO:0000313" key="2">
    <source>
        <dbReference type="EMBL" id="CAA7030990.1"/>
    </source>
</evidence>
<evidence type="ECO:0000259" key="1">
    <source>
        <dbReference type="SMART" id="SM00256"/>
    </source>
</evidence>
<proteinExistence type="predicted"/>
<dbReference type="PANTHER" id="PTHR31111">
    <property type="entry name" value="BNAA05G37150D PROTEIN-RELATED"/>
    <property type="match status" value="1"/>
</dbReference>
<dbReference type="Proteomes" id="UP000467841">
    <property type="component" value="Unassembled WGS sequence"/>
</dbReference>
<dbReference type="AlphaFoldDB" id="A0A6D2IWM2"/>
<organism evidence="2 3">
    <name type="scientific">Microthlaspi erraticum</name>
    <dbReference type="NCBI Taxonomy" id="1685480"/>
    <lineage>
        <taxon>Eukaryota</taxon>
        <taxon>Viridiplantae</taxon>
        <taxon>Streptophyta</taxon>
        <taxon>Embryophyta</taxon>
        <taxon>Tracheophyta</taxon>
        <taxon>Spermatophyta</taxon>
        <taxon>Magnoliopsida</taxon>
        <taxon>eudicotyledons</taxon>
        <taxon>Gunneridae</taxon>
        <taxon>Pentapetalae</taxon>
        <taxon>rosids</taxon>
        <taxon>malvids</taxon>
        <taxon>Brassicales</taxon>
        <taxon>Brassicaceae</taxon>
        <taxon>Coluteocarpeae</taxon>
        <taxon>Microthlaspi</taxon>
    </lineage>
</organism>
<dbReference type="Pfam" id="PF08268">
    <property type="entry name" value="FBA_3"/>
    <property type="match status" value="1"/>
</dbReference>
<dbReference type="InterPro" id="IPR013187">
    <property type="entry name" value="F-box-assoc_dom_typ3"/>
</dbReference>
<gene>
    <name evidence="2" type="ORF">MERR_LOCUS18225</name>
</gene>
<evidence type="ECO:0000313" key="3">
    <source>
        <dbReference type="Proteomes" id="UP000467841"/>
    </source>
</evidence>
<dbReference type="NCBIfam" id="TIGR01640">
    <property type="entry name" value="F_box_assoc_1"/>
    <property type="match status" value="1"/>
</dbReference>
<dbReference type="InterPro" id="IPR001810">
    <property type="entry name" value="F-box_dom"/>
</dbReference>
<dbReference type="InterPro" id="IPR017451">
    <property type="entry name" value="F-box-assoc_interact_dom"/>
</dbReference>
<dbReference type="OrthoDB" id="1083664at2759"/>
<comment type="caution">
    <text evidence="2">The sequence shown here is derived from an EMBL/GenBank/DDBJ whole genome shotgun (WGS) entry which is preliminary data.</text>
</comment>
<keyword evidence="3" id="KW-1185">Reference proteome</keyword>
<name>A0A6D2IWM2_9BRAS</name>
<dbReference type="SMART" id="SM00256">
    <property type="entry name" value="FBOX"/>
    <property type="match status" value="1"/>
</dbReference>
<dbReference type="SUPFAM" id="SSF81383">
    <property type="entry name" value="F-box domain"/>
    <property type="match status" value="1"/>
</dbReference>
<protein>
    <recommendedName>
        <fullName evidence="1">F-box domain-containing protein</fullName>
    </recommendedName>
</protein>
<dbReference type="InterPro" id="IPR036047">
    <property type="entry name" value="F-box-like_dom_sf"/>
</dbReference>
<accession>A0A6D2IWM2</accession>
<reference evidence="2" key="1">
    <citation type="submission" date="2020-01" db="EMBL/GenBank/DDBJ databases">
        <authorList>
            <person name="Mishra B."/>
        </authorList>
    </citation>
    <scope>NUCLEOTIDE SEQUENCE [LARGE SCALE GENOMIC DNA]</scope>
</reference>
<sequence length="400" mass="45646">MKRLKQQLYSDHIPDDLLIEIFSRLPRKSIDRFRCVSKSLGYILGRPDFRELFLTKSSTRPRILFTVASDGKLLFYSSPQPQNPDDNSTLVPTPYHTSFPHKFLSAYSPTVCGLALLNDFRKKKVKVICNPMTGEFLTLPTGLRKDKTLAQLKAKAFKKAKAKGFKKAKAKGFKKAKATGSAICLGYDPISKQFKVLCVRPNTHHVLTLESGKPLWRMIECQFHFKETYRMPGDICINGVLYSRAKLGQSAVMVCFDVGSEKFGFINLDKDVNGEPGEDDDDYYDARLALFNYKGKLGLCEVTVYRGTKTKDELVLWVLEDAANHKWSKLTYELPTSIRDQRFVGMTGTGDIVFYPFPRFFGVKIDCLYFYNLERKTVARVNIQGFEGSNNRSTFTTWRI</sequence>
<dbReference type="EMBL" id="CACVBM020001101">
    <property type="protein sequence ID" value="CAA7030990.1"/>
    <property type="molecule type" value="Genomic_DNA"/>
</dbReference>
<feature type="domain" description="F-box" evidence="1">
    <location>
        <begin position="13"/>
        <end position="53"/>
    </location>
</feature>
<dbReference type="Pfam" id="PF00646">
    <property type="entry name" value="F-box"/>
    <property type="match status" value="1"/>
</dbReference>